<feature type="compositionally biased region" description="Polar residues" evidence="1">
    <location>
        <begin position="435"/>
        <end position="449"/>
    </location>
</feature>
<dbReference type="Proteomes" id="UP000237144">
    <property type="component" value="Unassembled WGS sequence"/>
</dbReference>
<feature type="region of interest" description="Disordered" evidence="1">
    <location>
        <begin position="246"/>
        <end position="324"/>
    </location>
</feature>
<comment type="caution">
    <text evidence="3">The sequence shown here is derived from an EMBL/GenBank/DDBJ whole genome shotgun (WGS) entry which is preliminary data.</text>
</comment>
<gene>
    <name evidence="3" type="ORF">BMF94_4632</name>
</gene>
<feature type="compositionally biased region" description="Low complexity" evidence="1">
    <location>
        <begin position="377"/>
        <end position="386"/>
    </location>
</feature>
<feature type="region of interest" description="Disordered" evidence="1">
    <location>
        <begin position="1"/>
        <end position="58"/>
    </location>
</feature>
<feature type="compositionally biased region" description="Polar residues" evidence="1">
    <location>
        <begin position="298"/>
        <end position="318"/>
    </location>
</feature>
<protein>
    <recommendedName>
        <fullName evidence="2">BRCT domain-containing protein</fullName>
    </recommendedName>
</protein>
<dbReference type="Gene3D" id="3.40.50.10190">
    <property type="entry name" value="BRCT domain"/>
    <property type="match status" value="1"/>
</dbReference>
<dbReference type="InterPro" id="IPR001357">
    <property type="entry name" value="BRCT_dom"/>
</dbReference>
<dbReference type="PROSITE" id="PS50172">
    <property type="entry name" value="BRCT"/>
    <property type="match status" value="1"/>
</dbReference>
<sequence>MEVYLASTKPGHDPAHASGRGASLKPADPSTSRPRAASVNPAQGKQRPYESLTEAPKASATLTGNNLVQGGLRERNHAIIKTLGKEDNPITNSTAYSRTMHIQSCATGHQSGGGGQRWTLHRNAKLRMQAAEAESQALKGVIAYINGYTGRDMTNTQLKELVERQGGSFVTMCSARVTHIFVTENLSAKKAQHYLEARRKNGTKLVTPEWAIACAEKGKRVSEAKFAAPVFNEMQQSTYKLFAKDQGGSVAPSSETTIAVAGPSTASSTRRTPTRSTSSTSNESGTTPEPTAGLLPSAQISPRRSPRNHASSVSNPVQASTPAPTSATALLLEQIKAAKAQRSPSRSPNSKDAERKRGWCATWECVVESPGRKRQRAAASVAATVSETKDEKENKTASIAKTRGRRPTSSTSPKKEEVLVLGSSDTEEEARPKATSKTRPLQPSLSWASLSEDDPRRPDLTADEDEEWSLPPSAQRR</sequence>
<evidence type="ECO:0000313" key="4">
    <source>
        <dbReference type="Proteomes" id="UP000237144"/>
    </source>
</evidence>
<dbReference type="SUPFAM" id="SSF52113">
    <property type="entry name" value="BRCT domain"/>
    <property type="match status" value="1"/>
</dbReference>
<feature type="region of interest" description="Disordered" evidence="1">
    <location>
        <begin position="337"/>
        <end position="356"/>
    </location>
</feature>
<feature type="compositionally biased region" description="Low complexity" evidence="1">
    <location>
        <begin position="261"/>
        <end position="291"/>
    </location>
</feature>
<proteinExistence type="predicted"/>
<evidence type="ECO:0000313" key="3">
    <source>
        <dbReference type="EMBL" id="POY72330.1"/>
    </source>
</evidence>
<keyword evidence="4" id="KW-1185">Reference proteome</keyword>
<reference evidence="3 4" key="1">
    <citation type="journal article" date="2018" name="Front. Microbiol.">
        <title>Prospects for Fungal Bioremediation of Acidic Radioactive Waste Sites: Characterization and Genome Sequence of Rhodotorula taiwanensis MD1149.</title>
        <authorList>
            <person name="Tkavc R."/>
            <person name="Matrosova V.Y."/>
            <person name="Grichenko O.E."/>
            <person name="Gostincar C."/>
            <person name="Volpe R.P."/>
            <person name="Klimenkova P."/>
            <person name="Gaidamakova E.K."/>
            <person name="Zhou C.E."/>
            <person name="Stewart B.J."/>
            <person name="Lyman M.G."/>
            <person name="Malfatti S.A."/>
            <person name="Rubinfeld B."/>
            <person name="Courtot M."/>
            <person name="Singh J."/>
            <person name="Dalgard C.L."/>
            <person name="Hamilton T."/>
            <person name="Frey K.G."/>
            <person name="Gunde-Cimerman N."/>
            <person name="Dugan L."/>
            <person name="Daly M.J."/>
        </authorList>
    </citation>
    <scope>NUCLEOTIDE SEQUENCE [LARGE SCALE GENOMIC DNA]</scope>
    <source>
        <strain evidence="3 4">MD1149</strain>
    </source>
</reference>
<accession>A0A2S5B6C1</accession>
<dbReference type="Pfam" id="PF00533">
    <property type="entry name" value="BRCT"/>
    <property type="match status" value="1"/>
</dbReference>
<dbReference type="EMBL" id="PJQD01000050">
    <property type="protein sequence ID" value="POY72330.1"/>
    <property type="molecule type" value="Genomic_DNA"/>
</dbReference>
<evidence type="ECO:0000256" key="1">
    <source>
        <dbReference type="SAM" id="MobiDB-lite"/>
    </source>
</evidence>
<feature type="domain" description="BRCT" evidence="2">
    <location>
        <begin position="133"/>
        <end position="228"/>
    </location>
</feature>
<evidence type="ECO:0000259" key="2">
    <source>
        <dbReference type="PROSITE" id="PS50172"/>
    </source>
</evidence>
<feature type="region of interest" description="Disordered" evidence="1">
    <location>
        <begin position="369"/>
        <end position="477"/>
    </location>
</feature>
<dbReference type="OrthoDB" id="427711at2759"/>
<dbReference type="AlphaFoldDB" id="A0A2S5B6C1"/>
<dbReference type="InterPro" id="IPR036420">
    <property type="entry name" value="BRCT_dom_sf"/>
</dbReference>
<dbReference type="STRING" id="741276.A0A2S5B6C1"/>
<organism evidence="3 4">
    <name type="scientific">Rhodotorula taiwanensis</name>
    <dbReference type="NCBI Taxonomy" id="741276"/>
    <lineage>
        <taxon>Eukaryota</taxon>
        <taxon>Fungi</taxon>
        <taxon>Dikarya</taxon>
        <taxon>Basidiomycota</taxon>
        <taxon>Pucciniomycotina</taxon>
        <taxon>Microbotryomycetes</taxon>
        <taxon>Sporidiobolales</taxon>
        <taxon>Sporidiobolaceae</taxon>
        <taxon>Rhodotorula</taxon>
    </lineage>
</organism>
<name>A0A2S5B6C1_9BASI</name>